<feature type="chain" id="PRO_5046403046" evidence="3">
    <location>
        <begin position="21"/>
        <end position="592"/>
    </location>
</feature>
<dbReference type="Pfam" id="PF05036">
    <property type="entry name" value="SPOR"/>
    <property type="match status" value="1"/>
</dbReference>
<dbReference type="InterPro" id="IPR036680">
    <property type="entry name" value="SPOR-like_sf"/>
</dbReference>
<organism evidence="5 6">
    <name type="scientific">Pelagerythrobacter marinus</name>
    <dbReference type="NCBI Taxonomy" id="538382"/>
    <lineage>
        <taxon>Bacteria</taxon>
        <taxon>Pseudomonadati</taxon>
        <taxon>Pseudomonadota</taxon>
        <taxon>Alphaproteobacteria</taxon>
        <taxon>Sphingomonadales</taxon>
        <taxon>Erythrobacteraceae</taxon>
        <taxon>Pelagerythrobacter</taxon>
    </lineage>
</organism>
<keyword evidence="6" id="KW-1185">Reference proteome</keyword>
<accession>A0ABW9UYW0</accession>
<feature type="compositionally biased region" description="Low complexity" evidence="2">
    <location>
        <begin position="338"/>
        <end position="375"/>
    </location>
</feature>
<reference evidence="5 6" key="1">
    <citation type="submission" date="2019-12" db="EMBL/GenBank/DDBJ databases">
        <title>Genomic-based taxomic classification of the family Erythrobacteraceae.</title>
        <authorList>
            <person name="Xu L."/>
        </authorList>
    </citation>
    <scope>NUCLEOTIDE SEQUENCE [LARGE SCALE GENOMIC DNA]</scope>
    <source>
        <strain evidence="5 6">H32</strain>
    </source>
</reference>
<dbReference type="Gene3D" id="1.25.40.10">
    <property type="entry name" value="Tetratricopeptide repeat domain"/>
    <property type="match status" value="1"/>
</dbReference>
<dbReference type="EMBL" id="WTYO01000004">
    <property type="protein sequence ID" value="MXO69141.1"/>
    <property type="molecule type" value="Genomic_DNA"/>
</dbReference>
<dbReference type="PROSITE" id="PS51724">
    <property type="entry name" value="SPOR"/>
    <property type="match status" value="1"/>
</dbReference>
<dbReference type="InterPro" id="IPR007730">
    <property type="entry name" value="SPOR-like_dom"/>
</dbReference>
<evidence type="ECO:0000256" key="3">
    <source>
        <dbReference type="SAM" id="SignalP"/>
    </source>
</evidence>
<dbReference type="RefSeq" id="WP_160733767.1">
    <property type="nucleotide sequence ID" value="NZ_WTYO01000004.1"/>
</dbReference>
<comment type="caution">
    <text evidence="5">The sequence shown here is derived from an EMBL/GenBank/DDBJ whole genome shotgun (WGS) entry which is preliminary data.</text>
</comment>
<dbReference type="InterPro" id="IPR019734">
    <property type="entry name" value="TPR_rpt"/>
</dbReference>
<evidence type="ECO:0000313" key="5">
    <source>
        <dbReference type="EMBL" id="MXO69141.1"/>
    </source>
</evidence>
<evidence type="ECO:0000259" key="4">
    <source>
        <dbReference type="PROSITE" id="PS51724"/>
    </source>
</evidence>
<evidence type="ECO:0000256" key="1">
    <source>
        <dbReference type="PROSITE-ProRule" id="PRU00339"/>
    </source>
</evidence>
<feature type="compositionally biased region" description="Basic and acidic residues" evidence="2">
    <location>
        <begin position="292"/>
        <end position="308"/>
    </location>
</feature>
<feature type="region of interest" description="Disordered" evidence="2">
    <location>
        <begin position="265"/>
        <end position="404"/>
    </location>
</feature>
<feature type="compositionally biased region" description="Low complexity" evidence="2">
    <location>
        <begin position="387"/>
        <end position="404"/>
    </location>
</feature>
<feature type="region of interest" description="Disordered" evidence="2">
    <location>
        <begin position="432"/>
        <end position="456"/>
    </location>
</feature>
<dbReference type="SUPFAM" id="SSF48452">
    <property type="entry name" value="TPR-like"/>
    <property type="match status" value="1"/>
</dbReference>
<protein>
    <submittedName>
        <fullName evidence="5">Tetratricopeptide repeat protein</fullName>
    </submittedName>
</protein>
<proteinExistence type="predicted"/>
<keyword evidence="1" id="KW-0802">TPR repeat</keyword>
<dbReference type="SUPFAM" id="SSF110997">
    <property type="entry name" value="Sporulation related repeat"/>
    <property type="match status" value="1"/>
</dbReference>
<dbReference type="InterPro" id="IPR011990">
    <property type="entry name" value="TPR-like_helical_dom_sf"/>
</dbReference>
<sequence>MIGAALLGLAGLGFAAPVAAQSGDAVSRPVVQPLPPAGVSDLTSALQRLARDSRDVDALIDAGNASLALDDIDAAIGFFGRAQELSPQNPRIKLGLAGAFVRSERPLEALRLFEEAERAGVSTRAFASERGLAYDLVGDSAAAQAQYRLALASGADDETTRRLAISQAIAGDREGFEETLYPLLESQDFASFRARAFGLAILGEEDEAVAIAEAVMPRDLSARIAPYLQYMGRLTRAQQAAAANLGMFPRAAQIGRDDPRIAQYAARRGSPAAAPDARLAPQGEPLGPRAQRRAEERREAATTRESRRAARNRGRAAAAAPTEPPADGPAPGRVAATSQASPGAGPEPAELPPAAQAQAPVPVVSQPVVQQIAASTDDAGEGGAPGAGANAASPAMPDAAPAALAAASGIPAAPGFDLAAVPGAVAAGAERGGAEQGAATGSPTARPASGATPGPAARVEDAFADFRLLPRANAPQSPDVVDIRTIEPPREVEEKPAAEPAPPAHPRRFWVQVATGRDLEAFRFDWRRISRKAPEILGEFKPMTAPWGQANRLLAGPFPSAKAAADAVTALREAGLDSFPFTSAQGEEISPL</sequence>
<name>A0ABW9UYW0_9SPHN</name>
<feature type="repeat" description="TPR" evidence="1">
    <location>
        <begin position="56"/>
        <end position="89"/>
    </location>
</feature>
<keyword evidence="3" id="KW-0732">Signal</keyword>
<feature type="domain" description="SPOR" evidence="4">
    <location>
        <begin position="503"/>
        <end position="583"/>
    </location>
</feature>
<evidence type="ECO:0000256" key="2">
    <source>
        <dbReference type="SAM" id="MobiDB-lite"/>
    </source>
</evidence>
<dbReference type="PROSITE" id="PS50005">
    <property type="entry name" value="TPR"/>
    <property type="match status" value="1"/>
</dbReference>
<gene>
    <name evidence="5" type="ORF">GRI72_09920</name>
</gene>
<evidence type="ECO:0000313" key="6">
    <source>
        <dbReference type="Proteomes" id="UP000444401"/>
    </source>
</evidence>
<dbReference type="Proteomes" id="UP000444401">
    <property type="component" value="Unassembled WGS sequence"/>
</dbReference>
<feature type="signal peptide" evidence="3">
    <location>
        <begin position="1"/>
        <end position="20"/>
    </location>
</feature>